<organism evidence="7 8">
    <name type="scientific">Escherichia coli</name>
    <dbReference type="NCBI Taxonomy" id="562"/>
    <lineage>
        <taxon>Bacteria</taxon>
        <taxon>Pseudomonadati</taxon>
        <taxon>Pseudomonadota</taxon>
        <taxon>Gammaproteobacteria</taxon>
        <taxon>Enterobacterales</taxon>
        <taxon>Enterobacteriaceae</taxon>
        <taxon>Escherichia</taxon>
    </lineage>
</organism>
<keyword evidence="6" id="KW-0902">Two-component regulatory system</keyword>
<feature type="non-terminal residue" evidence="7">
    <location>
        <position position="1"/>
    </location>
</feature>
<protein>
    <recommendedName>
        <fullName evidence="2">histidine kinase</fullName>
        <ecNumber evidence="2">2.7.13.3</ecNumber>
    </recommendedName>
</protein>
<reference evidence="7" key="1">
    <citation type="submission" date="2022-08" db="EMBL/GenBank/DDBJ databases">
        <title>Genome sequencing of human pathogens.</title>
        <authorList>
            <person name="Cao X."/>
        </authorList>
    </citation>
    <scope>NUCLEOTIDE SEQUENCE</scope>
    <source>
        <strain evidence="7">EC16126</strain>
    </source>
</reference>
<keyword evidence="3" id="KW-0597">Phosphoprotein</keyword>
<dbReference type="GO" id="GO:0004721">
    <property type="term" value="F:phosphoprotein phosphatase activity"/>
    <property type="evidence" value="ECO:0007669"/>
    <property type="project" value="TreeGrafter"/>
</dbReference>
<dbReference type="PANTHER" id="PTHR45453">
    <property type="entry name" value="PHOSPHATE REGULON SENSOR PROTEIN PHOR"/>
    <property type="match status" value="1"/>
</dbReference>
<evidence type="ECO:0000256" key="3">
    <source>
        <dbReference type="ARBA" id="ARBA00022553"/>
    </source>
</evidence>
<proteinExistence type="predicted"/>
<dbReference type="PANTHER" id="PTHR45453:SF1">
    <property type="entry name" value="PHOSPHATE REGULON SENSOR PROTEIN PHOR"/>
    <property type="match status" value="1"/>
</dbReference>
<sequence>QDGGQQVTNLVRHPRFKEYFETENYLEPLEIPSPINDRMRLQLHITRYGNNEHLMLVRDVTRIHQLEQMRKDFVANVSHEL</sequence>
<keyword evidence="5 7" id="KW-0418">Kinase</keyword>
<dbReference type="AlphaFoldDB" id="A0AAW5Z829"/>
<keyword evidence="4 7" id="KW-0808">Transferase</keyword>
<dbReference type="GO" id="GO:0000155">
    <property type="term" value="F:phosphorelay sensor kinase activity"/>
    <property type="evidence" value="ECO:0007669"/>
    <property type="project" value="TreeGrafter"/>
</dbReference>
<evidence type="ECO:0000256" key="6">
    <source>
        <dbReference type="ARBA" id="ARBA00023012"/>
    </source>
</evidence>
<comment type="caution">
    <text evidence="7">The sequence shown here is derived from an EMBL/GenBank/DDBJ whole genome shotgun (WGS) entry which is preliminary data.</text>
</comment>
<dbReference type="GO" id="GO:0016036">
    <property type="term" value="P:cellular response to phosphate starvation"/>
    <property type="evidence" value="ECO:0007669"/>
    <property type="project" value="TreeGrafter"/>
</dbReference>
<evidence type="ECO:0000313" key="8">
    <source>
        <dbReference type="Proteomes" id="UP001211064"/>
    </source>
</evidence>
<comment type="catalytic activity">
    <reaction evidence="1">
        <text>ATP + protein L-histidine = ADP + protein N-phospho-L-histidine.</text>
        <dbReference type="EC" id="2.7.13.3"/>
    </reaction>
</comment>
<evidence type="ECO:0000256" key="1">
    <source>
        <dbReference type="ARBA" id="ARBA00000085"/>
    </source>
</evidence>
<dbReference type="Proteomes" id="UP001211064">
    <property type="component" value="Unassembled WGS sequence"/>
</dbReference>
<evidence type="ECO:0000256" key="4">
    <source>
        <dbReference type="ARBA" id="ARBA00022679"/>
    </source>
</evidence>
<dbReference type="GO" id="GO:0005886">
    <property type="term" value="C:plasma membrane"/>
    <property type="evidence" value="ECO:0007669"/>
    <property type="project" value="TreeGrafter"/>
</dbReference>
<dbReference type="Gene3D" id="1.10.287.130">
    <property type="match status" value="1"/>
</dbReference>
<evidence type="ECO:0000256" key="5">
    <source>
        <dbReference type="ARBA" id="ARBA00022777"/>
    </source>
</evidence>
<evidence type="ECO:0000313" key="7">
    <source>
        <dbReference type="EMBL" id="MDA4178930.1"/>
    </source>
</evidence>
<name>A0AAW5Z829_ECOLX</name>
<gene>
    <name evidence="7" type="primary">phoR</name>
    <name evidence="7" type="ORF">NY836_16310</name>
</gene>
<dbReference type="EMBL" id="JANWOR010000452">
    <property type="protein sequence ID" value="MDA4178930.1"/>
    <property type="molecule type" value="Genomic_DNA"/>
</dbReference>
<accession>A0AAW5Z829</accession>
<evidence type="ECO:0000256" key="2">
    <source>
        <dbReference type="ARBA" id="ARBA00012438"/>
    </source>
</evidence>
<dbReference type="InterPro" id="IPR050351">
    <property type="entry name" value="BphY/WalK/GraS-like"/>
</dbReference>
<feature type="non-terminal residue" evidence="7">
    <location>
        <position position="81"/>
    </location>
</feature>
<dbReference type="EC" id="2.7.13.3" evidence="2"/>